<feature type="transmembrane region" description="Helical" evidence="1">
    <location>
        <begin position="90"/>
        <end position="109"/>
    </location>
</feature>
<name>A0A552YV41_9LACT</name>
<keyword evidence="1" id="KW-0472">Membrane</keyword>
<gene>
    <name evidence="2" type="ORF">FNJ53_14005</name>
</gene>
<dbReference type="EMBL" id="VJWV01000053">
    <property type="protein sequence ID" value="TRW70853.1"/>
    <property type="molecule type" value="Genomic_DNA"/>
</dbReference>
<feature type="transmembrane region" description="Helical" evidence="1">
    <location>
        <begin position="32"/>
        <end position="51"/>
    </location>
</feature>
<evidence type="ECO:0000313" key="3">
    <source>
        <dbReference type="Proteomes" id="UP000317167"/>
    </source>
</evidence>
<proteinExistence type="predicted"/>
<dbReference type="RefSeq" id="WP_081172579.1">
    <property type="nucleotide sequence ID" value="NZ_JAUCAD010000039.1"/>
</dbReference>
<keyword evidence="1" id="KW-1133">Transmembrane helix</keyword>
<reference evidence="2 3" key="1">
    <citation type="submission" date="2019-07" db="EMBL/GenBank/DDBJ databases">
        <title>Draft genome of 7 Lactococcus lactis strains isolated from an artisanal cheese production.</title>
        <authorList>
            <person name="Biolcati F."/>
            <person name="Bottero M.T."/>
            <person name="Dalmasso A."/>
            <person name="Mcauliffe O."/>
        </authorList>
    </citation>
    <scope>NUCLEOTIDE SEQUENCE [LARGE SCALE GENOMIC DNA]</scope>
    <source>
        <strain evidence="2 3">MRS45.2</strain>
    </source>
</reference>
<evidence type="ECO:0000313" key="2">
    <source>
        <dbReference type="EMBL" id="TRW70853.1"/>
    </source>
</evidence>
<organism evidence="2 3">
    <name type="scientific">Lactococcus lactis</name>
    <dbReference type="NCBI Taxonomy" id="1358"/>
    <lineage>
        <taxon>Bacteria</taxon>
        <taxon>Bacillati</taxon>
        <taxon>Bacillota</taxon>
        <taxon>Bacilli</taxon>
        <taxon>Lactobacillales</taxon>
        <taxon>Streptococcaceae</taxon>
        <taxon>Lactococcus</taxon>
    </lineage>
</organism>
<dbReference type="Proteomes" id="UP000317167">
    <property type="component" value="Unassembled WGS sequence"/>
</dbReference>
<feature type="transmembrane region" description="Helical" evidence="1">
    <location>
        <begin position="7"/>
        <end position="26"/>
    </location>
</feature>
<accession>A0A552YV41</accession>
<feature type="transmembrane region" description="Helical" evidence="1">
    <location>
        <begin position="63"/>
        <end position="84"/>
    </location>
</feature>
<sequence length="114" mass="13307">MKKTGLNIVVLFTVFLSIYYTFNNILNINLKYYFILLSFFYIILLIINNELKKRNIIKDNQVFIPVFANTFILVIISLICMFINHEKSVFNLIAIPVCILGAGTTYYLLKIMQP</sequence>
<evidence type="ECO:0000256" key="1">
    <source>
        <dbReference type="SAM" id="Phobius"/>
    </source>
</evidence>
<protein>
    <submittedName>
        <fullName evidence="2">Uncharacterized protein</fullName>
    </submittedName>
</protein>
<dbReference type="AlphaFoldDB" id="A0A552YV41"/>
<keyword evidence="1" id="KW-0812">Transmembrane</keyword>
<comment type="caution">
    <text evidence="2">The sequence shown here is derived from an EMBL/GenBank/DDBJ whole genome shotgun (WGS) entry which is preliminary data.</text>
</comment>